<accession>A0ACB9N0Q2</accession>
<proteinExistence type="predicted"/>
<gene>
    <name evidence="1" type="ORF">MLD38_028296</name>
</gene>
<comment type="caution">
    <text evidence="1">The sequence shown here is derived from an EMBL/GenBank/DDBJ whole genome shotgun (WGS) entry which is preliminary data.</text>
</comment>
<name>A0ACB9N0Q2_9MYRT</name>
<keyword evidence="2" id="KW-1185">Reference proteome</keyword>
<evidence type="ECO:0000313" key="2">
    <source>
        <dbReference type="Proteomes" id="UP001057402"/>
    </source>
</evidence>
<organism evidence="1 2">
    <name type="scientific">Melastoma candidum</name>
    <dbReference type="NCBI Taxonomy" id="119954"/>
    <lineage>
        <taxon>Eukaryota</taxon>
        <taxon>Viridiplantae</taxon>
        <taxon>Streptophyta</taxon>
        <taxon>Embryophyta</taxon>
        <taxon>Tracheophyta</taxon>
        <taxon>Spermatophyta</taxon>
        <taxon>Magnoliopsida</taxon>
        <taxon>eudicotyledons</taxon>
        <taxon>Gunneridae</taxon>
        <taxon>Pentapetalae</taxon>
        <taxon>rosids</taxon>
        <taxon>malvids</taxon>
        <taxon>Myrtales</taxon>
        <taxon>Melastomataceae</taxon>
        <taxon>Melastomatoideae</taxon>
        <taxon>Melastomateae</taxon>
        <taxon>Melastoma</taxon>
    </lineage>
</organism>
<protein>
    <submittedName>
        <fullName evidence="1">Uncharacterized protein</fullName>
    </submittedName>
</protein>
<reference evidence="2" key="1">
    <citation type="journal article" date="2023" name="Front. Plant Sci.">
        <title>Chromosomal-level genome assembly of Melastoma candidum provides insights into trichome evolution.</title>
        <authorList>
            <person name="Zhong Y."/>
            <person name="Wu W."/>
            <person name="Sun C."/>
            <person name="Zou P."/>
            <person name="Liu Y."/>
            <person name="Dai S."/>
            <person name="Zhou R."/>
        </authorList>
    </citation>
    <scope>NUCLEOTIDE SEQUENCE [LARGE SCALE GENOMIC DNA]</scope>
</reference>
<dbReference type="EMBL" id="CM042887">
    <property type="protein sequence ID" value="KAI4329978.1"/>
    <property type="molecule type" value="Genomic_DNA"/>
</dbReference>
<evidence type="ECO:0000313" key="1">
    <source>
        <dbReference type="EMBL" id="KAI4329978.1"/>
    </source>
</evidence>
<sequence length="143" mass="16063">MTTRSKAGIFKLKTYHTSLSLNQHTFSAPALFPSEPKTIREALATPIWKDAMRVEYEALLCNGTWTLVPASPDQKIVGCKWVFKVKVHADGSFERCKARLVAKGFHQTAGIDYTETFSPRMYSMCPSLPNRCIRNDRTGGGNY</sequence>
<dbReference type="Proteomes" id="UP001057402">
    <property type="component" value="Chromosome 8"/>
</dbReference>